<sequence length="465" mass="53793">MSLENVYVKEEPEWEEECGESAEASQEDLYPKHEFKQELAIGPEVHQPQNVTYLIEVSVKQEVLDVKQEPVEPIENKPVVCTTCHNIFEDESSRASHTCTKIKEEIDLDNNSLQIEIVKLSCDLCELQFEDENLLAAHVKMHTAEKLEPYPCDICSKRFMTNDELKLHVTVHKVGEAFCCELCSKQFRRKSALKRHIFFHTAEKSYSCEICDRKFTTKAYLAKHIKQFDKKINLARHVRRLHKAKRFTCDICDKQFTFASDLRRHEPVHMEEKPCPVCEKKFTHKSSLIRHMQTHARGFACDICHKSFSDSSALDKHKESHTKDTPHQSYPTLLREMSLDSVHIKEEPVWEVPCSVSDGTLQTELYADHDIKEELTVGPEVLQPQDVTYSIKVPLKQEVPVDVKQEPTQSSDTKPVFCKTCYRIFEQESSLLDHLCIIIEEESDLNTKGPQEGPHRRETISLPNM</sequence>
<organism evidence="1 2">
    <name type="scientific">Choristoneura fumiferana</name>
    <name type="common">Spruce budworm moth</name>
    <name type="synonym">Archips fumiferana</name>
    <dbReference type="NCBI Taxonomy" id="7141"/>
    <lineage>
        <taxon>Eukaryota</taxon>
        <taxon>Metazoa</taxon>
        <taxon>Ecdysozoa</taxon>
        <taxon>Arthropoda</taxon>
        <taxon>Hexapoda</taxon>
        <taxon>Insecta</taxon>
        <taxon>Pterygota</taxon>
        <taxon>Neoptera</taxon>
        <taxon>Endopterygota</taxon>
        <taxon>Lepidoptera</taxon>
        <taxon>Glossata</taxon>
        <taxon>Ditrysia</taxon>
        <taxon>Tortricoidea</taxon>
        <taxon>Tortricidae</taxon>
        <taxon>Tortricinae</taxon>
        <taxon>Choristoneura</taxon>
    </lineage>
</organism>
<evidence type="ECO:0000313" key="1">
    <source>
        <dbReference type="EMBL" id="KAI8437126.1"/>
    </source>
</evidence>
<gene>
    <name evidence="1" type="ORF">MSG28_010476</name>
</gene>
<name>A0ACC0KKK8_CHOFU</name>
<reference evidence="1 2" key="1">
    <citation type="journal article" date="2022" name="Genome Biol. Evol.">
        <title>The Spruce Budworm Genome: Reconstructing the Evolutionary History of Antifreeze Proteins.</title>
        <authorList>
            <person name="Beliveau C."/>
            <person name="Gagne P."/>
            <person name="Picq S."/>
            <person name="Vernygora O."/>
            <person name="Keeling C.I."/>
            <person name="Pinkney K."/>
            <person name="Doucet D."/>
            <person name="Wen F."/>
            <person name="Johnston J.S."/>
            <person name="Maaroufi H."/>
            <person name="Boyle B."/>
            <person name="Laroche J."/>
            <person name="Dewar K."/>
            <person name="Juretic N."/>
            <person name="Blackburn G."/>
            <person name="Nisole A."/>
            <person name="Brunet B."/>
            <person name="Brandao M."/>
            <person name="Lumley L."/>
            <person name="Duan J."/>
            <person name="Quan G."/>
            <person name="Lucarotti C.J."/>
            <person name="Roe A.D."/>
            <person name="Sperling F.A.H."/>
            <person name="Levesque R.C."/>
            <person name="Cusson M."/>
        </authorList>
    </citation>
    <scope>NUCLEOTIDE SEQUENCE [LARGE SCALE GENOMIC DNA]</scope>
    <source>
        <strain evidence="1">Glfc:IPQL:Cfum</strain>
    </source>
</reference>
<proteinExistence type="predicted"/>
<accession>A0ACC0KKK8</accession>
<protein>
    <submittedName>
        <fullName evidence="1">Uncharacterized protein</fullName>
    </submittedName>
</protein>
<evidence type="ECO:0000313" key="2">
    <source>
        <dbReference type="Proteomes" id="UP001064048"/>
    </source>
</evidence>
<keyword evidence="2" id="KW-1185">Reference proteome</keyword>
<dbReference type="EMBL" id="CM046117">
    <property type="protein sequence ID" value="KAI8437126.1"/>
    <property type="molecule type" value="Genomic_DNA"/>
</dbReference>
<dbReference type="Proteomes" id="UP001064048">
    <property type="component" value="Chromosome 17"/>
</dbReference>
<comment type="caution">
    <text evidence="1">The sequence shown here is derived from an EMBL/GenBank/DDBJ whole genome shotgun (WGS) entry which is preliminary data.</text>
</comment>